<reference evidence="1" key="1">
    <citation type="submission" date="2021-05" db="EMBL/GenBank/DDBJ databases">
        <authorList>
            <person name="Scholz U."/>
            <person name="Mascher M."/>
            <person name="Fiebig A."/>
        </authorList>
    </citation>
    <scope>NUCLEOTIDE SEQUENCE [LARGE SCALE GENOMIC DNA]</scope>
</reference>
<dbReference type="EnsemblPlants" id="AVESA.00010b.r2.7AG1221460.1">
    <property type="protein sequence ID" value="AVESA.00010b.r2.7AG1221460.1.CDS"/>
    <property type="gene ID" value="AVESA.00010b.r2.7AG1221460"/>
</dbReference>
<reference evidence="1" key="2">
    <citation type="submission" date="2025-09" db="UniProtKB">
        <authorList>
            <consortium name="EnsemblPlants"/>
        </authorList>
    </citation>
    <scope>IDENTIFICATION</scope>
</reference>
<proteinExistence type="predicted"/>
<name>A0ACD5ZT92_AVESA</name>
<evidence type="ECO:0000313" key="2">
    <source>
        <dbReference type="Proteomes" id="UP001732700"/>
    </source>
</evidence>
<dbReference type="Proteomes" id="UP001732700">
    <property type="component" value="Chromosome 7A"/>
</dbReference>
<sequence length="605" mass="65714">MSTTSVPYIFRPRGHDPSGQAGRSLPGRDKLFFVPVLGCHRPPTAIPTTNFAHISSRDSPRTVGTRCLSLSRCTTAVCAATMDAATSTTLLYGALLAAAFLYVAAIRRRRGGGEGGLPPGPKGLPLLGSLLSLDPDLHTYFAGLAARYGPIFSIRLGSKLGIVITSPALAREVLRENDLVFSNRDIPDAARSISYGGGQNIVWNPVGPTWRLLRRVCVREMLSPAGLENVYGLRRREFRATLAHLHAMATAGKPVDVGAQLFLTTMNVITGTLWGGNIGTESERTAVGKEFRELVAEITEMLGAPNVSDFFPALTRFDLQGIRKKSDVLKAQFDDIFGRIIEQRVKTDQAGADTSDDFLEYMLKMEKEGGDGKAAFTMTNVKALLMDMVVGGTETTSNTVEWAMAEMMQNRSILRKVQEELDAVVGIDGVVEESHLPQLHYLQLVVKETLRLHPALPLMVPHCPSEDTTVGGYRVPAGSRVFVNAWAIMRDPTAWKDPAKFIPERFAASHGKGDDGEGGGRKVDFTGSELDYVPFGSGRRICAGIAMAERMTAYSIAMLLQGFDWELPEGAVLDLTEKFGIVMKKATPLVAVPTPRLSSPELYST</sequence>
<protein>
    <submittedName>
        <fullName evidence="1">Uncharacterized protein</fullName>
    </submittedName>
</protein>
<accession>A0ACD5ZT92</accession>
<keyword evidence="2" id="KW-1185">Reference proteome</keyword>
<organism evidence="1 2">
    <name type="scientific">Avena sativa</name>
    <name type="common">Oat</name>
    <dbReference type="NCBI Taxonomy" id="4498"/>
    <lineage>
        <taxon>Eukaryota</taxon>
        <taxon>Viridiplantae</taxon>
        <taxon>Streptophyta</taxon>
        <taxon>Embryophyta</taxon>
        <taxon>Tracheophyta</taxon>
        <taxon>Spermatophyta</taxon>
        <taxon>Magnoliopsida</taxon>
        <taxon>Liliopsida</taxon>
        <taxon>Poales</taxon>
        <taxon>Poaceae</taxon>
        <taxon>BOP clade</taxon>
        <taxon>Pooideae</taxon>
        <taxon>Poodae</taxon>
        <taxon>Poeae</taxon>
        <taxon>Poeae Chloroplast Group 1 (Aveneae type)</taxon>
        <taxon>Aveninae</taxon>
        <taxon>Avena</taxon>
    </lineage>
</organism>
<evidence type="ECO:0000313" key="1">
    <source>
        <dbReference type="EnsemblPlants" id="AVESA.00010b.r2.7AG1221460.1.CDS"/>
    </source>
</evidence>